<comment type="caution">
    <text evidence="2">The sequence shown here is derived from an EMBL/GenBank/DDBJ whole genome shotgun (WGS) entry which is preliminary data.</text>
</comment>
<evidence type="ECO:0000256" key="1">
    <source>
        <dbReference type="SAM" id="SignalP"/>
    </source>
</evidence>
<sequence>MALQLTKLLAAIMPLLSLSIAAADDKGVTGQDCNTFTLKGQSGLRVSTLSSSAGPYYTLYAMLFGKTSANISNFDAFETQHLGTYLCNAGTCFYEVPVTKQPKDGKKRPMWMVEFDGSNEKNHNVVDGHSRVVMHFGSY</sequence>
<proteinExistence type="predicted"/>
<evidence type="ECO:0000313" key="3">
    <source>
        <dbReference type="Proteomes" id="UP001295740"/>
    </source>
</evidence>
<gene>
    <name evidence="2" type="ORF">KHLLAP_LOCUS11312</name>
</gene>
<evidence type="ECO:0000313" key="2">
    <source>
        <dbReference type="EMBL" id="CAJ2510844.1"/>
    </source>
</evidence>
<keyword evidence="1" id="KW-0732">Signal</keyword>
<dbReference type="Proteomes" id="UP001295740">
    <property type="component" value="Unassembled WGS sequence"/>
</dbReference>
<name>A0AAI8VUD4_9PEZI</name>
<feature type="chain" id="PRO_5042506516" evidence="1">
    <location>
        <begin position="24"/>
        <end position="139"/>
    </location>
</feature>
<organism evidence="2 3">
    <name type="scientific">Anthostomella pinea</name>
    <dbReference type="NCBI Taxonomy" id="933095"/>
    <lineage>
        <taxon>Eukaryota</taxon>
        <taxon>Fungi</taxon>
        <taxon>Dikarya</taxon>
        <taxon>Ascomycota</taxon>
        <taxon>Pezizomycotina</taxon>
        <taxon>Sordariomycetes</taxon>
        <taxon>Xylariomycetidae</taxon>
        <taxon>Xylariales</taxon>
        <taxon>Xylariaceae</taxon>
        <taxon>Anthostomella</taxon>
    </lineage>
</organism>
<dbReference type="AlphaFoldDB" id="A0AAI8VUD4"/>
<reference evidence="2" key="1">
    <citation type="submission" date="2023-10" db="EMBL/GenBank/DDBJ databases">
        <authorList>
            <person name="Hackl T."/>
        </authorList>
    </citation>
    <scope>NUCLEOTIDE SEQUENCE</scope>
</reference>
<protein>
    <submittedName>
        <fullName evidence="2">Uu.00g064690.m01.CDS01</fullName>
    </submittedName>
</protein>
<accession>A0AAI8VUD4</accession>
<feature type="signal peptide" evidence="1">
    <location>
        <begin position="1"/>
        <end position="23"/>
    </location>
</feature>
<keyword evidence="3" id="KW-1185">Reference proteome</keyword>
<dbReference type="EMBL" id="CAUWAG010000018">
    <property type="protein sequence ID" value="CAJ2510844.1"/>
    <property type="molecule type" value="Genomic_DNA"/>
</dbReference>